<proteinExistence type="predicted"/>
<feature type="transmembrane region" description="Helical" evidence="1">
    <location>
        <begin position="668"/>
        <end position="693"/>
    </location>
</feature>
<feature type="signal peptide" evidence="2">
    <location>
        <begin position="1"/>
        <end position="21"/>
    </location>
</feature>
<evidence type="ECO:0000313" key="4">
    <source>
        <dbReference type="Proteomes" id="UP000663297"/>
    </source>
</evidence>
<keyword evidence="2" id="KW-0732">Signal</keyword>
<feature type="transmembrane region" description="Helical" evidence="1">
    <location>
        <begin position="567"/>
        <end position="590"/>
    </location>
</feature>
<evidence type="ECO:0000313" key="3">
    <source>
        <dbReference type="EMBL" id="QPC58078.1"/>
    </source>
</evidence>
<name>A0A7S8CXC6_FUSCU</name>
<protein>
    <recommendedName>
        <fullName evidence="5">Extracellular membrane protein CFEM domain-containing protein</fullName>
    </recommendedName>
</protein>
<accession>A0A7S8CXC6</accession>
<evidence type="ECO:0000256" key="2">
    <source>
        <dbReference type="SAM" id="SignalP"/>
    </source>
</evidence>
<dbReference type="AlphaFoldDB" id="A0A7S8CXC6"/>
<sequence length="726" mass="82000">MKLKSILHGLLVLATSGVALTDTTHDSRRRDDSEFHNGNNPKIMKNWEGWVNPEDLAPMPQCIAQQDQTAWLSAMNRCTRHRCINYIIVCTYFMWLTELSCLSAEFSQSTVEPYMEYCSRSILAKAQLANWIKPITGRNWLVHAGDTNDLRGLSERSLTQGYDFVSVTQKAPTCLKKATSPHHEPFDHVLGSCSFTGTTLHNGNAARPWEYSTTRESISALSFDTAGYDLTNRRISSGIYFDKECFCSHFSVDPQHEPCSDQLELTKARLWLHAMCGSSKLPQDWEKSSKLLGVDYISVSRWARSIDIPNMPQSITSISHHCRTKACDTDLEGFCHVENAIDRTCVCRKVNYSLCEGPCKSFESRKQYVEWLHTLCDGVKDWNGLPDNWRELEALQRGDMIPWTWNLRPANRKVGTCPSYSINMISMTITNVATFLAVYLGERCFRTVTTLEPRPKSPAWVLRGLFLAAILLGGNWANAKFIQSTPGYEDTPILHLLLLWCSLPRLGWLVIAPASIHRSESRDLVTSCSGLYAEALLQIPNMYYMTATFTRGVQQFFHFGIVLDQEIGYYAWFMYSGALLWLVAVALMAVKIIRILRPVSTSHTIVYRVVGDLLTCESNECRPTTDRGAIGFRFNSERSVSVERPNYGTIPAVAGPSQPPENRREPHLSLYVVLSIALPVIVLAQWLFWIGFIRVSGTDYCPPSLGILTYVWTVSSLIVVGLKYII</sequence>
<keyword evidence="1" id="KW-0812">Transmembrane</keyword>
<feature type="transmembrane region" description="Helical" evidence="1">
    <location>
        <begin position="705"/>
        <end position="725"/>
    </location>
</feature>
<organism evidence="3 4">
    <name type="scientific">Fusarium culmorum</name>
    <dbReference type="NCBI Taxonomy" id="5516"/>
    <lineage>
        <taxon>Eukaryota</taxon>
        <taxon>Fungi</taxon>
        <taxon>Dikarya</taxon>
        <taxon>Ascomycota</taxon>
        <taxon>Pezizomycotina</taxon>
        <taxon>Sordariomycetes</taxon>
        <taxon>Hypocreomycetidae</taxon>
        <taxon>Hypocreales</taxon>
        <taxon>Nectriaceae</taxon>
        <taxon>Fusarium</taxon>
    </lineage>
</organism>
<evidence type="ECO:0000256" key="1">
    <source>
        <dbReference type="SAM" id="Phobius"/>
    </source>
</evidence>
<keyword evidence="1" id="KW-1133">Transmembrane helix</keyword>
<feature type="chain" id="PRO_5030532932" description="Extracellular membrane protein CFEM domain-containing protein" evidence="2">
    <location>
        <begin position="22"/>
        <end position="726"/>
    </location>
</feature>
<evidence type="ECO:0008006" key="5">
    <source>
        <dbReference type="Google" id="ProtNLM"/>
    </source>
</evidence>
<gene>
    <name evidence="3" type="ORF">HYE67_000309</name>
</gene>
<reference evidence="3" key="1">
    <citation type="submission" date="2020-11" db="EMBL/GenBank/DDBJ databases">
        <title>The chromosome-scale genome resource for two endophytic Fusarium species: F. culmorum and F. pseudograminearum.</title>
        <authorList>
            <person name="Yuan Z."/>
        </authorList>
    </citation>
    <scope>NUCLEOTIDE SEQUENCE</scope>
    <source>
        <strain evidence="3">Class2-1B</strain>
    </source>
</reference>
<dbReference type="Proteomes" id="UP000663297">
    <property type="component" value="Chromosome 1"/>
</dbReference>
<keyword evidence="1" id="KW-0472">Membrane</keyword>
<dbReference type="EMBL" id="CP064747">
    <property type="protein sequence ID" value="QPC58078.1"/>
    <property type="molecule type" value="Genomic_DNA"/>
</dbReference>